<evidence type="ECO:0000313" key="1">
    <source>
        <dbReference type="EMBL" id="ERT67289.1"/>
    </source>
</evidence>
<comment type="caution">
    <text evidence="1">The sequence shown here is derived from an EMBL/GenBank/DDBJ whole genome shotgun (WGS) entry which is preliminary data.</text>
</comment>
<name>U7V819_9MICC</name>
<dbReference type="Proteomes" id="UP000017174">
    <property type="component" value="Unassembled WGS sequence"/>
</dbReference>
<reference evidence="1 2" key="1">
    <citation type="submission" date="2013-08" db="EMBL/GenBank/DDBJ databases">
        <authorList>
            <person name="Weinstock G."/>
            <person name="Sodergren E."/>
            <person name="Wylie T."/>
            <person name="Fulton L."/>
            <person name="Fulton R."/>
            <person name="Fronick C."/>
            <person name="O'Laughlin M."/>
            <person name="Godfrey J."/>
            <person name="Miner T."/>
            <person name="Herter B."/>
            <person name="Appelbaum E."/>
            <person name="Cordes M."/>
            <person name="Lek S."/>
            <person name="Wollam A."/>
            <person name="Pepin K.H."/>
            <person name="Palsikar V.B."/>
            <person name="Mitreva M."/>
            <person name="Wilson R.K."/>
        </authorList>
    </citation>
    <scope>NUCLEOTIDE SEQUENCE [LARGE SCALE GENOMIC DNA]</scope>
    <source>
        <strain evidence="1 2">F0184</strain>
    </source>
</reference>
<organism evidence="1 2">
    <name type="scientific">Rothia aeria F0184</name>
    <dbReference type="NCBI Taxonomy" id="888019"/>
    <lineage>
        <taxon>Bacteria</taxon>
        <taxon>Bacillati</taxon>
        <taxon>Actinomycetota</taxon>
        <taxon>Actinomycetes</taxon>
        <taxon>Micrococcales</taxon>
        <taxon>Micrococcaceae</taxon>
        <taxon>Rothia</taxon>
    </lineage>
</organism>
<protein>
    <submittedName>
        <fullName evidence="1">Uncharacterized protein</fullName>
    </submittedName>
</protein>
<dbReference type="EMBL" id="AXZG01000010">
    <property type="protein sequence ID" value="ERT67289.1"/>
    <property type="molecule type" value="Genomic_DNA"/>
</dbReference>
<gene>
    <name evidence="1" type="ORF">HMPREF0742_00193</name>
</gene>
<proteinExistence type="predicted"/>
<accession>U7V819</accession>
<sequence>MCGAEYYTPNSDFYTHRIKRAPLNTEVGKCVGIFADVSEIMN</sequence>
<dbReference type="HOGENOM" id="CLU_3257306_0_0_11"/>
<evidence type="ECO:0000313" key="2">
    <source>
        <dbReference type="Proteomes" id="UP000017174"/>
    </source>
</evidence>
<dbReference type="AlphaFoldDB" id="U7V819"/>